<protein>
    <submittedName>
        <fullName evidence="7">Sigma-70, region 4</fullName>
    </submittedName>
</protein>
<dbReference type="InterPro" id="IPR014284">
    <property type="entry name" value="RNA_pol_sigma-70_dom"/>
</dbReference>
<evidence type="ECO:0000313" key="8">
    <source>
        <dbReference type="Proteomes" id="UP000016648"/>
    </source>
</evidence>
<dbReference type="InterPro" id="IPR007627">
    <property type="entry name" value="RNA_pol_sigma70_r2"/>
</dbReference>
<comment type="similarity">
    <text evidence="1">Belongs to the sigma-70 factor family. ECF subfamily.</text>
</comment>
<dbReference type="Gene3D" id="1.10.10.10">
    <property type="entry name" value="Winged helix-like DNA-binding domain superfamily/Winged helix DNA-binding domain"/>
    <property type="match status" value="1"/>
</dbReference>
<dbReference type="InterPro" id="IPR039425">
    <property type="entry name" value="RNA_pol_sigma-70-like"/>
</dbReference>
<dbReference type="PANTHER" id="PTHR43133">
    <property type="entry name" value="RNA POLYMERASE ECF-TYPE SIGMA FACTO"/>
    <property type="match status" value="1"/>
</dbReference>
<dbReference type="Gene3D" id="1.10.1740.10">
    <property type="match status" value="1"/>
</dbReference>
<dbReference type="NCBIfam" id="TIGR02937">
    <property type="entry name" value="sigma70-ECF"/>
    <property type="match status" value="1"/>
</dbReference>
<evidence type="ECO:0000256" key="1">
    <source>
        <dbReference type="ARBA" id="ARBA00010641"/>
    </source>
</evidence>
<dbReference type="InterPro" id="IPR013324">
    <property type="entry name" value="RNA_pol_sigma_r3/r4-like"/>
</dbReference>
<dbReference type="InterPro" id="IPR036388">
    <property type="entry name" value="WH-like_DNA-bd_sf"/>
</dbReference>
<sequence length="195" mass="23116">MMFSKQQQITTLWIEFLDGNELAFSRLYLLFFDDLLAYGHRVGGDDKMVEDAIQDLFVKLYQKKIELQDNTKLRPFLFRALKNQIYNQHLRNSKLRSLENYDFNLNYTIDEEVFSNEQQGLSEEVHHIMRGLSGRQKEIIYLRFVHEMSFDEISEIMDIHVQSARNLLFRSIEKIRKGVPMASFLSVLQAITIQL</sequence>
<dbReference type="Pfam" id="PF08281">
    <property type="entry name" value="Sigma70_r4_2"/>
    <property type="match status" value="1"/>
</dbReference>
<dbReference type="InterPro" id="IPR013325">
    <property type="entry name" value="RNA_pol_sigma_r2"/>
</dbReference>
<evidence type="ECO:0000256" key="3">
    <source>
        <dbReference type="ARBA" id="ARBA00023082"/>
    </source>
</evidence>
<evidence type="ECO:0000256" key="2">
    <source>
        <dbReference type="ARBA" id="ARBA00023015"/>
    </source>
</evidence>
<organism evidence="7 8">
    <name type="scientific">Segatella baroniae F0067</name>
    <dbReference type="NCBI Taxonomy" id="1115809"/>
    <lineage>
        <taxon>Bacteria</taxon>
        <taxon>Pseudomonadati</taxon>
        <taxon>Bacteroidota</taxon>
        <taxon>Bacteroidia</taxon>
        <taxon>Bacteroidales</taxon>
        <taxon>Prevotellaceae</taxon>
        <taxon>Segatella</taxon>
    </lineage>
</organism>
<dbReference type="PATRIC" id="fig|1115809.3.peg.111"/>
<proteinExistence type="inferred from homology"/>
<keyword evidence="8" id="KW-1185">Reference proteome</keyword>
<name>U2QP38_9BACT</name>
<dbReference type="GO" id="GO:0016987">
    <property type="term" value="F:sigma factor activity"/>
    <property type="evidence" value="ECO:0007669"/>
    <property type="project" value="UniProtKB-KW"/>
</dbReference>
<evidence type="ECO:0000259" key="6">
    <source>
        <dbReference type="Pfam" id="PF08281"/>
    </source>
</evidence>
<dbReference type="Proteomes" id="UP000016648">
    <property type="component" value="Unassembled WGS sequence"/>
</dbReference>
<reference evidence="7 8" key="1">
    <citation type="submission" date="2013-08" db="EMBL/GenBank/DDBJ databases">
        <authorList>
            <person name="Durkin A.S."/>
            <person name="Haft D.R."/>
            <person name="McCorrison J."/>
            <person name="Torralba M."/>
            <person name="Gillis M."/>
            <person name="Haft D.H."/>
            <person name="Methe B."/>
            <person name="Sutton G."/>
            <person name="Nelson K.E."/>
        </authorList>
    </citation>
    <scope>NUCLEOTIDE SEQUENCE [LARGE SCALE GENOMIC DNA]</scope>
    <source>
        <strain evidence="7 8">F0067</strain>
    </source>
</reference>
<dbReference type="GO" id="GO:0006352">
    <property type="term" value="P:DNA-templated transcription initiation"/>
    <property type="evidence" value="ECO:0007669"/>
    <property type="project" value="InterPro"/>
</dbReference>
<dbReference type="CDD" id="cd06171">
    <property type="entry name" value="Sigma70_r4"/>
    <property type="match status" value="1"/>
</dbReference>
<evidence type="ECO:0000313" key="7">
    <source>
        <dbReference type="EMBL" id="ERK40527.1"/>
    </source>
</evidence>
<dbReference type="GO" id="GO:0003677">
    <property type="term" value="F:DNA binding"/>
    <property type="evidence" value="ECO:0007669"/>
    <property type="project" value="InterPro"/>
</dbReference>
<keyword evidence="4" id="KW-0804">Transcription</keyword>
<evidence type="ECO:0000256" key="4">
    <source>
        <dbReference type="ARBA" id="ARBA00023163"/>
    </source>
</evidence>
<dbReference type="PANTHER" id="PTHR43133:SF46">
    <property type="entry name" value="RNA POLYMERASE SIGMA-70 FACTOR ECF SUBFAMILY"/>
    <property type="match status" value="1"/>
</dbReference>
<gene>
    <name evidence="7" type="ORF">HMPREF9135_1329</name>
</gene>
<keyword evidence="2" id="KW-0805">Transcription regulation</keyword>
<dbReference type="EMBL" id="AWEY01000004">
    <property type="protein sequence ID" value="ERK40527.1"/>
    <property type="molecule type" value="Genomic_DNA"/>
</dbReference>
<dbReference type="InterPro" id="IPR013249">
    <property type="entry name" value="RNA_pol_sigma70_r4_t2"/>
</dbReference>
<feature type="domain" description="RNA polymerase sigma-70 region 2" evidence="5">
    <location>
        <begin position="33"/>
        <end position="93"/>
    </location>
</feature>
<evidence type="ECO:0000259" key="5">
    <source>
        <dbReference type="Pfam" id="PF04542"/>
    </source>
</evidence>
<accession>U2QP38</accession>
<dbReference type="SUPFAM" id="SSF88946">
    <property type="entry name" value="Sigma2 domain of RNA polymerase sigma factors"/>
    <property type="match status" value="1"/>
</dbReference>
<comment type="caution">
    <text evidence="7">The sequence shown here is derived from an EMBL/GenBank/DDBJ whole genome shotgun (WGS) entry which is preliminary data.</text>
</comment>
<feature type="domain" description="RNA polymerase sigma factor 70 region 4 type 2" evidence="6">
    <location>
        <begin position="123"/>
        <end position="174"/>
    </location>
</feature>
<dbReference type="SUPFAM" id="SSF88659">
    <property type="entry name" value="Sigma3 and sigma4 domains of RNA polymerase sigma factors"/>
    <property type="match status" value="1"/>
</dbReference>
<keyword evidence="3" id="KW-0731">Sigma factor</keyword>
<dbReference type="Pfam" id="PF04542">
    <property type="entry name" value="Sigma70_r2"/>
    <property type="match status" value="1"/>
</dbReference>
<dbReference type="RefSeq" id="WP_021588564.1">
    <property type="nucleotide sequence ID" value="NZ_AWEY01000004.1"/>
</dbReference>
<dbReference type="AlphaFoldDB" id="U2QP38"/>